<evidence type="ECO:0000313" key="5">
    <source>
        <dbReference type="Proteomes" id="UP000189911"/>
    </source>
</evidence>
<feature type="compositionally biased region" description="Low complexity" evidence="2">
    <location>
        <begin position="28"/>
        <end position="49"/>
    </location>
</feature>
<organism evidence="4 5">
    <name type="scientific">Lachancea nothofagi CBS 11611</name>
    <dbReference type="NCBI Taxonomy" id="1266666"/>
    <lineage>
        <taxon>Eukaryota</taxon>
        <taxon>Fungi</taxon>
        <taxon>Dikarya</taxon>
        <taxon>Ascomycota</taxon>
        <taxon>Saccharomycotina</taxon>
        <taxon>Saccharomycetes</taxon>
        <taxon>Saccharomycetales</taxon>
        <taxon>Saccharomycetaceae</taxon>
        <taxon>Lachancea</taxon>
    </lineage>
</organism>
<reference evidence="5" key="1">
    <citation type="submission" date="2016-03" db="EMBL/GenBank/DDBJ databases">
        <authorList>
            <person name="Devillers Hugo."/>
        </authorList>
    </citation>
    <scope>NUCLEOTIDE SEQUENCE [LARGE SCALE GENOMIC DNA]</scope>
</reference>
<gene>
    <name evidence="4" type="ORF">LANO_0F16248G</name>
</gene>
<feature type="compositionally biased region" description="Polar residues" evidence="2">
    <location>
        <begin position="193"/>
        <end position="203"/>
    </location>
</feature>
<proteinExistence type="inferred from homology"/>
<dbReference type="Pfam" id="PF09346">
    <property type="entry name" value="SMI1_KNR4"/>
    <property type="match status" value="1"/>
</dbReference>
<feature type="compositionally biased region" description="Polar residues" evidence="2">
    <location>
        <begin position="385"/>
        <end position="394"/>
    </location>
</feature>
<dbReference type="InterPro" id="IPR009203">
    <property type="entry name" value="Knr4/Smi1"/>
</dbReference>
<dbReference type="Proteomes" id="UP000189911">
    <property type="component" value="Chromosome F"/>
</dbReference>
<dbReference type="PANTHER" id="PTHR47432">
    <property type="entry name" value="CELL WALL ASSEMBLY REGULATOR SMI1"/>
    <property type="match status" value="1"/>
</dbReference>
<dbReference type="PIRSF" id="PIRSF017023">
    <property type="entry name" value="KNR4"/>
    <property type="match status" value="1"/>
</dbReference>
<feature type="region of interest" description="Disordered" evidence="2">
    <location>
        <begin position="175"/>
        <end position="223"/>
    </location>
</feature>
<feature type="domain" description="Knr4/Smi1-like" evidence="3">
    <location>
        <begin position="99"/>
        <end position="309"/>
    </location>
</feature>
<dbReference type="GO" id="GO:0043332">
    <property type="term" value="C:mating projection tip"/>
    <property type="evidence" value="ECO:0007669"/>
    <property type="project" value="TreeGrafter"/>
</dbReference>
<evidence type="ECO:0000313" key="4">
    <source>
        <dbReference type="EMBL" id="SCV02246.1"/>
    </source>
</evidence>
<protein>
    <submittedName>
        <fullName evidence="4">LANO_0F16248g1_1</fullName>
    </submittedName>
</protein>
<feature type="region of interest" description="Disordered" evidence="2">
    <location>
        <begin position="23"/>
        <end position="49"/>
    </location>
</feature>
<feature type="compositionally biased region" description="Basic and acidic residues" evidence="2">
    <location>
        <begin position="463"/>
        <end position="503"/>
    </location>
</feature>
<dbReference type="InterPro" id="IPR051873">
    <property type="entry name" value="KNR4/SMI1_regulator"/>
</dbReference>
<dbReference type="PANTHER" id="PTHR47432:SF1">
    <property type="entry name" value="CELL WALL ASSEMBLY REGULATOR SMI1"/>
    <property type="match status" value="1"/>
</dbReference>
<feature type="compositionally biased region" description="Low complexity" evidence="2">
    <location>
        <begin position="176"/>
        <end position="192"/>
    </location>
</feature>
<evidence type="ECO:0000256" key="2">
    <source>
        <dbReference type="SAM" id="MobiDB-lite"/>
    </source>
</evidence>
<dbReference type="OrthoDB" id="2305498at2759"/>
<dbReference type="SMART" id="SM00860">
    <property type="entry name" value="SMI1_KNR4"/>
    <property type="match status" value="1"/>
</dbReference>
<keyword evidence="5" id="KW-1185">Reference proteome</keyword>
<dbReference type="AlphaFoldDB" id="A0A1G4KCV7"/>
<dbReference type="EMBL" id="LT598452">
    <property type="protein sequence ID" value="SCV02246.1"/>
    <property type="molecule type" value="Genomic_DNA"/>
</dbReference>
<dbReference type="GO" id="GO:0070880">
    <property type="term" value="P:fungal-type cell wall beta-glucan biosynthetic process"/>
    <property type="evidence" value="ECO:0007669"/>
    <property type="project" value="TreeGrafter"/>
</dbReference>
<name>A0A1G4KCV7_9SACH</name>
<feature type="region of interest" description="Disordered" evidence="2">
    <location>
        <begin position="361"/>
        <end position="530"/>
    </location>
</feature>
<dbReference type="InterPro" id="IPR037883">
    <property type="entry name" value="Knr4/Smi1-like_sf"/>
</dbReference>
<evidence type="ECO:0000259" key="3">
    <source>
        <dbReference type="SMART" id="SM00860"/>
    </source>
</evidence>
<accession>A0A1G4KCV7</accession>
<sequence>MEDVKKKWKELLYSFSTSDRYADYNENSGVSGVSSISRRSAGSPANAAASSSQIQLTEFVEGQDGSSNDGVSETMLAWRHIDAWASEHHSDLYATLSEPCTRSDISRAEQDLSIVFPASVRASFRFHDGQEDLDSLTGTSGLIFGLQLMPMDQVVHMTQTWRNVAFNMLKHQKSAHSTTTGSTTESEIHISTPNKSATPQNLKSKGYRKLESQDSKGSNPALQRDISHNYNKQFKMNSIPQQRSIPPEAIQSLYVSPGWIPLVTDNAGNHIAIDLAPGPKGVYGQIILFGREFDTKFVVANNWGDFLLNFANDLEKGNWYIMDGDDDYLSGAGDLVFRDKNAGNTIKEYFEVLKLRSHGAWRNREKEQTSEGAVSTSVPVEHKSAVSSQATDSSFPLKEQETMVAESSIATEDQSTSEKKPDRVTVVDSLANSTETFLASEEPSPEAPKQSQKAEQKLQVNEHPIDKEDHEQKISKDEGHTSKTLETENAEEQKSMSEEKKTDSQTQNPAEEAEEAKVKELTEEFDNVAL</sequence>
<dbReference type="SUPFAM" id="SSF160631">
    <property type="entry name" value="SMI1/KNR4-like"/>
    <property type="match status" value="1"/>
</dbReference>
<evidence type="ECO:0000256" key="1">
    <source>
        <dbReference type="ARBA" id="ARBA00005303"/>
    </source>
</evidence>
<feature type="compositionally biased region" description="Basic and acidic residues" evidence="2">
    <location>
        <begin position="416"/>
        <end position="425"/>
    </location>
</feature>
<dbReference type="InterPro" id="IPR018958">
    <property type="entry name" value="Knr4/Smi1-like_dom"/>
</dbReference>
<comment type="similarity">
    <text evidence="1">Belongs to the KNR4/SMI1 family.</text>
</comment>